<name>A0AAE0ITR3_9PEZI</name>
<keyword evidence="1" id="KW-0812">Transmembrane</keyword>
<feature type="transmembrane region" description="Helical" evidence="1">
    <location>
        <begin position="55"/>
        <end position="79"/>
    </location>
</feature>
<dbReference type="EMBL" id="JAUEDM010000001">
    <property type="protein sequence ID" value="KAK3330997.1"/>
    <property type="molecule type" value="Genomic_DNA"/>
</dbReference>
<feature type="transmembrane region" description="Helical" evidence="1">
    <location>
        <begin position="183"/>
        <end position="205"/>
    </location>
</feature>
<keyword evidence="1" id="KW-0472">Membrane</keyword>
<evidence type="ECO:0008006" key="4">
    <source>
        <dbReference type="Google" id="ProtNLM"/>
    </source>
</evidence>
<reference evidence="2" key="2">
    <citation type="submission" date="2023-06" db="EMBL/GenBank/DDBJ databases">
        <authorList>
            <consortium name="Lawrence Berkeley National Laboratory"/>
            <person name="Haridas S."/>
            <person name="Hensen N."/>
            <person name="Bonometti L."/>
            <person name="Westerberg I."/>
            <person name="Brannstrom I.O."/>
            <person name="Guillou S."/>
            <person name="Cros-Aarteil S."/>
            <person name="Calhoun S."/>
            <person name="Kuo A."/>
            <person name="Mondo S."/>
            <person name="Pangilinan J."/>
            <person name="Riley R."/>
            <person name="Labutti K."/>
            <person name="Andreopoulos B."/>
            <person name="Lipzen A."/>
            <person name="Chen C."/>
            <person name="Yanf M."/>
            <person name="Daum C."/>
            <person name="Ng V."/>
            <person name="Clum A."/>
            <person name="Steindorff A."/>
            <person name="Ohm R."/>
            <person name="Martin F."/>
            <person name="Silar P."/>
            <person name="Natvig D."/>
            <person name="Lalanne C."/>
            <person name="Gautier V."/>
            <person name="Ament-Velasquez S.L."/>
            <person name="Kruys A."/>
            <person name="Hutchinson M.I."/>
            <person name="Powell A.J."/>
            <person name="Barry K."/>
            <person name="Miller A.N."/>
            <person name="Grigoriev I.V."/>
            <person name="Debuchy R."/>
            <person name="Gladieux P."/>
            <person name="Thoren M.H."/>
            <person name="Johannesson H."/>
        </authorList>
    </citation>
    <scope>NUCLEOTIDE SEQUENCE</scope>
    <source>
        <strain evidence="2">CBS 118394</strain>
    </source>
</reference>
<evidence type="ECO:0000256" key="1">
    <source>
        <dbReference type="SAM" id="Phobius"/>
    </source>
</evidence>
<evidence type="ECO:0000313" key="2">
    <source>
        <dbReference type="EMBL" id="KAK3330997.1"/>
    </source>
</evidence>
<keyword evidence="3" id="KW-1185">Reference proteome</keyword>
<dbReference type="AlphaFoldDB" id="A0AAE0ITR3"/>
<proteinExistence type="predicted"/>
<reference evidence="2" key="1">
    <citation type="journal article" date="2023" name="Mol. Phylogenet. Evol.">
        <title>Genome-scale phylogeny and comparative genomics of the fungal order Sordariales.</title>
        <authorList>
            <person name="Hensen N."/>
            <person name="Bonometti L."/>
            <person name="Westerberg I."/>
            <person name="Brannstrom I.O."/>
            <person name="Guillou S."/>
            <person name="Cros-Aarteil S."/>
            <person name="Calhoun S."/>
            <person name="Haridas S."/>
            <person name="Kuo A."/>
            <person name="Mondo S."/>
            <person name="Pangilinan J."/>
            <person name="Riley R."/>
            <person name="LaButti K."/>
            <person name="Andreopoulos B."/>
            <person name="Lipzen A."/>
            <person name="Chen C."/>
            <person name="Yan M."/>
            <person name="Daum C."/>
            <person name="Ng V."/>
            <person name="Clum A."/>
            <person name="Steindorff A."/>
            <person name="Ohm R.A."/>
            <person name="Martin F."/>
            <person name="Silar P."/>
            <person name="Natvig D.O."/>
            <person name="Lalanne C."/>
            <person name="Gautier V."/>
            <person name="Ament-Velasquez S.L."/>
            <person name="Kruys A."/>
            <person name="Hutchinson M.I."/>
            <person name="Powell A.J."/>
            <person name="Barry K."/>
            <person name="Miller A.N."/>
            <person name="Grigoriev I.V."/>
            <person name="Debuchy R."/>
            <person name="Gladieux P."/>
            <person name="Hiltunen Thoren M."/>
            <person name="Johannesson H."/>
        </authorList>
    </citation>
    <scope>NUCLEOTIDE SEQUENCE</scope>
    <source>
        <strain evidence="2">CBS 118394</strain>
    </source>
</reference>
<organism evidence="2 3">
    <name type="scientific">Apodospora peruviana</name>
    <dbReference type="NCBI Taxonomy" id="516989"/>
    <lineage>
        <taxon>Eukaryota</taxon>
        <taxon>Fungi</taxon>
        <taxon>Dikarya</taxon>
        <taxon>Ascomycota</taxon>
        <taxon>Pezizomycotina</taxon>
        <taxon>Sordariomycetes</taxon>
        <taxon>Sordariomycetidae</taxon>
        <taxon>Sordariales</taxon>
        <taxon>Lasiosphaeriaceae</taxon>
        <taxon>Apodospora</taxon>
    </lineage>
</organism>
<protein>
    <recommendedName>
        <fullName evidence="4">Tetraspanin</fullName>
    </recommendedName>
</protein>
<feature type="transmembrane region" description="Helical" evidence="1">
    <location>
        <begin position="12"/>
        <end position="35"/>
    </location>
</feature>
<comment type="caution">
    <text evidence="2">The sequence shown here is derived from an EMBL/GenBank/DDBJ whole genome shotgun (WGS) entry which is preliminary data.</text>
</comment>
<gene>
    <name evidence="2" type="ORF">B0H66DRAFT_84651</name>
</gene>
<dbReference type="Proteomes" id="UP001283341">
    <property type="component" value="Unassembled WGS sequence"/>
</dbReference>
<sequence>MANANKVLLSYVAIDGLFLLMGVFMLAFSVIVQNIQFEVPTDGKQAARNLLYQRFPLTAGIANSVIVFVTFLVTIPGIITPARIWLKLGGYMATVCALWSLILGLYLWILTLKTKEDFAPIFVAQPAAVKGLMQTSFNCCGYFNSSAPAFVTDAICPSPAAAALMRGCATPITAFANVFIDDIFTAVFGMVGVDVVLIMATACLLKERKERERFRHIDNKSSAIGRF</sequence>
<feature type="transmembrane region" description="Helical" evidence="1">
    <location>
        <begin position="91"/>
        <end position="109"/>
    </location>
</feature>
<accession>A0AAE0ITR3</accession>
<keyword evidence="1" id="KW-1133">Transmembrane helix</keyword>
<evidence type="ECO:0000313" key="3">
    <source>
        <dbReference type="Proteomes" id="UP001283341"/>
    </source>
</evidence>